<keyword evidence="6" id="KW-1185">Reference proteome</keyword>
<dbReference type="OrthoDB" id="9801795at2"/>
<dbReference type="GO" id="GO:0008775">
    <property type="term" value="F:acetate CoA-transferase activity"/>
    <property type="evidence" value="ECO:0007669"/>
    <property type="project" value="InterPro"/>
</dbReference>
<accession>A0A432WXJ8</accession>
<dbReference type="InterPro" id="IPR046433">
    <property type="entry name" value="ActCoA_hydro"/>
</dbReference>
<dbReference type="Pfam" id="PF02550">
    <property type="entry name" value="AcetylCoA_hydro"/>
    <property type="match status" value="1"/>
</dbReference>
<dbReference type="PANTHER" id="PTHR21432">
    <property type="entry name" value="ACETYL-COA HYDROLASE-RELATED"/>
    <property type="match status" value="1"/>
</dbReference>
<reference evidence="6" key="1">
    <citation type="journal article" date="2018" name="Front. Microbiol.">
        <title>Genome-Based Analysis Reveals the Taxonomy and Diversity of the Family Idiomarinaceae.</title>
        <authorList>
            <person name="Liu Y."/>
            <person name="Lai Q."/>
            <person name="Shao Z."/>
        </authorList>
    </citation>
    <scope>NUCLEOTIDE SEQUENCE [LARGE SCALE GENOMIC DNA]</scope>
    <source>
        <strain evidence="6">AIS</strain>
    </source>
</reference>
<dbReference type="SUPFAM" id="SSF100950">
    <property type="entry name" value="NagB/RpiA/CoA transferase-like"/>
    <property type="match status" value="2"/>
</dbReference>
<organism evidence="5 6">
    <name type="scientific">Aliidiomarina shirensis</name>
    <dbReference type="NCBI Taxonomy" id="1048642"/>
    <lineage>
        <taxon>Bacteria</taxon>
        <taxon>Pseudomonadati</taxon>
        <taxon>Pseudomonadota</taxon>
        <taxon>Gammaproteobacteria</taxon>
        <taxon>Alteromonadales</taxon>
        <taxon>Idiomarinaceae</taxon>
        <taxon>Aliidiomarina</taxon>
    </lineage>
</organism>
<feature type="domain" description="Acetyl-CoA hydrolase/transferase C-terminal" evidence="4">
    <location>
        <begin position="264"/>
        <end position="417"/>
    </location>
</feature>
<dbReference type="GO" id="GO:0006083">
    <property type="term" value="P:acetate metabolic process"/>
    <property type="evidence" value="ECO:0007669"/>
    <property type="project" value="InterPro"/>
</dbReference>
<evidence type="ECO:0000259" key="3">
    <source>
        <dbReference type="Pfam" id="PF02550"/>
    </source>
</evidence>
<dbReference type="AlphaFoldDB" id="A0A432WXJ8"/>
<dbReference type="Proteomes" id="UP000286934">
    <property type="component" value="Unassembled WGS sequence"/>
</dbReference>
<dbReference type="InterPro" id="IPR003702">
    <property type="entry name" value="ActCoA_hydro_N"/>
</dbReference>
<dbReference type="Pfam" id="PF13336">
    <property type="entry name" value="AcetylCoA_hyd_C"/>
    <property type="match status" value="1"/>
</dbReference>
<feature type="domain" description="Acetyl-CoA hydrolase/transferase N-terminal" evidence="3">
    <location>
        <begin position="67"/>
        <end position="169"/>
    </location>
</feature>
<proteinExistence type="inferred from homology"/>
<evidence type="ECO:0000256" key="2">
    <source>
        <dbReference type="ARBA" id="ARBA00022679"/>
    </source>
</evidence>
<name>A0A432WXJ8_9GAMM</name>
<dbReference type="InterPro" id="IPR038460">
    <property type="entry name" value="AcetylCoA_hyd_C_sf"/>
</dbReference>
<gene>
    <name evidence="5" type="ORF">CWE13_02265</name>
</gene>
<dbReference type="Gene3D" id="3.30.750.70">
    <property type="entry name" value="4-hydroxybutyrate coenzyme like domains"/>
    <property type="match status" value="1"/>
</dbReference>
<dbReference type="EMBL" id="PIPP01000001">
    <property type="protein sequence ID" value="RUO38485.1"/>
    <property type="molecule type" value="Genomic_DNA"/>
</dbReference>
<sequence>MRVNSAVDAVSVLEDNDVIWCQSMAATPYLLLDALAEIAMARKNLTLLQLHTEKSSALCNPNLQGHLRQRAFFVGAATRDAVKKGLADYVPIFLSEIPKLFRSQAQHLDAVLIQVSPPDAHGYCSLGISVEATRAALQMAKKVIAWINPQMPRTHGDSFVHLSRFTRYFEHSAAMPLHEQPKQNEVTQQIGRNVASLIGDGDCLQMGIGAIPEATLACLGDRCDLGIHTEMFSDGVVPLVHSGVINNSRKRKHRGRIVTTFAMGSQALYDFVDDNPEVAFLDVEYTNDTSVIRQNNQVMAINSALQVDLSGQVCADSLGTSIYSGVGGQMDFVRGASLSEGGRSVIALPATAAGGTVSRISAMLSPGAGVVTTRAHVHYIATEYGVANLRARSMSERAAELINIAAPQFQEQLAREARDDWGLHIKG</sequence>
<dbReference type="Gene3D" id="3.40.1080.20">
    <property type="entry name" value="Acetyl-CoA hydrolase/transferase C-terminal domain"/>
    <property type="match status" value="1"/>
</dbReference>
<evidence type="ECO:0000313" key="6">
    <source>
        <dbReference type="Proteomes" id="UP000286934"/>
    </source>
</evidence>
<dbReference type="RefSeq" id="WP_126805704.1">
    <property type="nucleotide sequence ID" value="NZ_PIPP01000001.1"/>
</dbReference>
<protein>
    <submittedName>
        <fullName evidence="5">4-hydroxybutyrate CoA-transferase</fullName>
    </submittedName>
</protein>
<evidence type="ECO:0000259" key="4">
    <source>
        <dbReference type="Pfam" id="PF13336"/>
    </source>
</evidence>
<evidence type="ECO:0000256" key="1">
    <source>
        <dbReference type="ARBA" id="ARBA00009632"/>
    </source>
</evidence>
<comment type="similarity">
    <text evidence="1">Belongs to the acetyl-CoA hydrolase/transferase family.</text>
</comment>
<keyword evidence="2 5" id="KW-0808">Transferase</keyword>
<comment type="caution">
    <text evidence="5">The sequence shown here is derived from an EMBL/GenBank/DDBJ whole genome shotgun (WGS) entry which is preliminary data.</text>
</comment>
<dbReference type="InterPro" id="IPR037171">
    <property type="entry name" value="NagB/RpiA_transferase-like"/>
</dbReference>
<dbReference type="PANTHER" id="PTHR21432:SF20">
    <property type="entry name" value="ACETYL-COA HYDROLASE"/>
    <property type="match status" value="1"/>
</dbReference>
<dbReference type="Gene3D" id="3.40.1080.10">
    <property type="entry name" value="Glutaconate Coenzyme A-transferase"/>
    <property type="match status" value="1"/>
</dbReference>
<evidence type="ECO:0000313" key="5">
    <source>
        <dbReference type="EMBL" id="RUO38485.1"/>
    </source>
</evidence>
<dbReference type="InterPro" id="IPR026888">
    <property type="entry name" value="AcetylCoA_hyd_C"/>
</dbReference>